<proteinExistence type="predicted"/>
<organism evidence="2 3">
    <name type="scientific">Paucidesulfovibrio gracilis DSM 16080</name>
    <dbReference type="NCBI Taxonomy" id="1121449"/>
    <lineage>
        <taxon>Bacteria</taxon>
        <taxon>Pseudomonadati</taxon>
        <taxon>Thermodesulfobacteriota</taxon>
        <taxon>Desulfovibrionia</taxon>
        <taxon>Desulfovibrionales</taxon>
        <taxon>Desulfovibrionaceae</taxon>
        <taxon>Paucidesulfovibrio</taxon>
    </lineage>
</organism>
<evidence type="ECO:0000313" key="3">
    <source>
        <dbReference type="Proteomes" id="UP000190027"/>
    </source>
</evidence>
<gene>
    <name evidence="2" type="ORF">SAMN02745704_00412</name>
</gene>
<dbReference type="GO" id="GO:0004540">
    <property type="term" value="F:RNA nuclease activity"/>
    <property type="evidence" value="ECO:0007669"/>
    <property type="project" value="InterPro"/>
</dbReference>
<dbReference type="Gene3D" id="3.40.50.1010">
    <property type="entry name" value="5'-nuclease"/>
    <property type="match status" value="1"/>
</dbReference>
<dbReference type="RefSeq" id="WP_078715978.1">
    <property type="nucleotide sequence ID" value="NZ_FUYC01000001.1"/>
</dbReference>
<dbReference type="InterPro" id="IPR021139">
    <property type="entry name" value="NYN"/>
</dbReference>
<evidence type="ECO:0000259" key="1">
    <source>
        <dbReference type="Pfam" id="PF01936"/>
    </source>
</evidence>
<dbReference type="AlphaFoldDB" id="A0A1T4W5I3"/>
<accession>A0A1T4W5I3</accession>
<dbReference type="Proteomes" id="UP000190027">
    <property type="component" value="Unassembled WGS sequence"/>
</dbReference>
<name>A0A1T4W5I3_9BACT</name>
<keyword evidence="3" id="KW-1185">Reference proteome</keyword>
<dbReference type="Pfam" id="PF01936">
    <property type="entry name" value="NYN"/>
    <property type="match status" value="1"/>
</dbReference>
<reference evidence="2 3" key="1">
    <citation type="submission" date="2017-02" db="EMBL/GenBank/DDBJ databases">
        <authorList>
            <person name="Peterson S.W."/>
        </authorList>
    </citation>
    <scope>NUCLEOTIDE SEQUENCE [LARGE SCALE GENOMIC DNA]</scope>
    <source>
        <strain evidence="2 3">DSM 16080</strain>
    </source>
</reference>
<evidence type="ECO:0000313" key="2">
    <source>
        <dbReference type="EMBL" id="SKA72493.1"/>
    </source>
</evidence>
<dbReference type="PANTHER" id="PTHR35811">
    <property type="entry name" value="SLR1870 PROTEIN"/>
    <property type="match status" value="1"/>
</dbReference>
<sequence>MSAFPPDQLRTAMFVDFDNIFSSLQEVDPEWAQTFARYPTQWVRWMTRHSTAGQGLGCIPCADGSQVAPRRIIVRKAYMNPQAFHEYRPFLVKAAFEVVDCPPLTQQGKTSTDIHMVMDILEALNSPIHYDEFMILSGDADFTPVLIKLRQYDRMTTVLSTGFTSLAYISASTHLVDREAFASQGLGFGEPDAPSANQEQQRLIYAEARRIIRDMVAEFRYPVPFAPLAQEVQSGLAEKFGQSNDWYGHEKFSTLLAQLDMNGLEVYWTFPGYVYDPLRHDFNKETGHDIFHDRAPELARVARKVHELTDAPYLLPEHYKGLFETIAEEVSENGFSLTRTSKNVRDRCRAKGLPVSRAQVNFVLIGIGHQGYRYGRTEEENPLDIGKAFANNVNFLCKSSQYNLEGADLKNFLDWIVGQLRTPPVPLR</sequence>
<dbReference type="EMBL" id="FUYC01000001">
    <property type="protein sequence ID" value="SKA72493.1"/>
    <property type="molecule type" value="Genomic_DNA"/>
</dbReference>
<dbReference type="OrthoDB" id="9783963at2"/>
<protein>
    <submittedName>
        <fullName evidence="2">NYN domain-containing protein</fullName>
    </submittedName>
</protein>
<dbReference type="PANTHER" id="PTHR35811:SF1">
    <property type="entry name" value="HTH OST-TYPE DOMAIN-CONTAINING PROTEIN"/>
    <property type="match status" value="1"/>
</dbReference>
<dbReference type="STRING" id="1121449.SAMN02745704_00412"/>
<feature type="domain" description="NYN" evidence="1">
    <location>
        <begin position="10"/>
        <end position="176"/>
    </location>
</feature>